<name>A0A1X0QUY8_RHIZD</name>
<accession>A0A1X0QUY8</accession>
<gene>
    <name evidence="1" type="ORF">BCV72DRAFT_232907</name>
</gene>
<dbReference type="AlphaFoldDB" id="A0A1X0QUY8"/>
<dbReference type="EMBL" id="KV921998">
    <property type="protein sequence ID" value="ORE03584.1"/>
    <property type="molecule type" value="Genomic_DNA"/>
</dbReference>
<dbReference type="Proteomes" id="UP000242414">
    <property type="component" value="Unassembled WGS sequence"/>
</dbReference>
<reference evidence="1" key="1">
    <citation type="journal article" date="2016" name="Proc. Natl. Acad. Sci. U.S.A.">
        <title>Lipid metabolic changes in an early divergent fungus govern the establishment of a mutualistic symbiosis with endobacteria.</title>
        <authorList>
            <person name="Lastovetsky O.A."/>
            <person name="Gaspar M.L."/>
            <person name="Mondo S.J."/>
            <person name="LaButti K.M."/>
            <person name="Sandor L."/>
            <person name="Grigoriev I.V."/>
            <person name="Henry S.A."/>
            <person name="Pawlowska T.E."/>
        </authorList>
    </citation>
    <scope>NUCLEOTIDE SEQUENCE [LARGE SCALE GENOMIC DNA]</scope>
    <source>
        <strain evidence="1">ATCC 52814</strain>
    </source>
</reference>
<organism evidence="1">
    <name type="scientific">Rhizopus microsporus var. microsporus</name>
    <dbReference type="NCBI Taxonomy" id="86635"/>
    <lineage>
        <taxon>Eukaryota</taxon>
        <taxon>Fungi</taxon>
        <taxon>Fungi incertae sedis</taxon>
        <taxon>Mucoromycota</taxon>
        <taxon>Mucoromycotina</taxon>
        <taxon>Mucoromycetes</taxon>
        <taxon>Mucorales</taxon>
        <taxon>Mucorineae</taxon>
        <taxon>Rhizopodaceae</taxon>
        <taxon>Rhizopus</taxon>
    </lineage>
</organism>
<proteinExistence type="predicted"/>
<sequence length="64" mass="7713">MSESSKVYDFNDQSKFQMYEVFSTEVSNQVQELQFNIMEEKIAKKKTNSQQYQNYSEKEKERAI</sequence>
<dbReference type="VEuPathDB" id="FungiDB:BCV72DRAFT_232907"/>
<protein>
    <submittedName>
        <fullName evidence="1">Uncharacterized protein</fullName>
    </submittedName>
</protein>
<evidence type="ECO:0000313" key="1">
    <source>
        <dbReference type="EMBL" id="ORE03584.1"/>
    </source>
</evidence>